<sequence>MASRNKSIYKTNIQKFYHLSVSVLKNKNFASSYSSRFLENEKLILEQIFFYFDLEEKEKKILSLVKKEASSSAKALP</sequence>
<dbReference type="AlphaFoldDB" id="A0A3M7P471"/>
<reference evidence="1 2" key="1">
    <citation type="journal article" date="2018" name="Sci. Rep.">
        <title>Genomic signatures of local adaptation to the degree of environmental predictability in rotifers.</title>
        <authorList>
            <person name="Franch-Gras L."/>
            <person name="Hahn C."/>
            <person name="Garcia-Roger E.M."/>
            <person name="Carmona M.J."/>
            <person name="Serra M."/>
            <person name="Gomez A."/>
        </authorList>
    </citation>
    <scope>NUCLEOTIDE SEQUENCE [LARGE SCALE GENOMIC DNA]</scope>
    <source>
        <strain evidence="1">HYR1</strain>
    </source>
</reference>
<comment type="caution">
    <text evidence="1">The sequence shown here is derived from an EMBL/GenBank/DDBJ whole genome shotgun (WGS) entry which is preliminary data.</text>
</comment>
<name>A0A3M7P471_BRAPC</name>
<protein>
    <submittedName>
        <fullName evidence="1">Uncharacterized protein</fullName>
    </submittedName>
</protein>
<accession>A0A3M7P471</accession>
<evidence type="ECO:0000313" key="2">
    <source>
        <dbReference type="Proteomes" id="UP000276133"/>
    </source>
</evidence>
<organism evidence="1 2">
    <name type="scientific">Brachionus plicatilis</name>
    <name type="common">Marine rotifer</name>
    <name type="synonym">Brachionus muelleri</name>
    <dbReference type="NCBI Taxonomy" id="10195"/>
    <lineage>
        <taxon>Eukaryota</taxon>
        <taxon>Metazoa</taxon>
        <taxon>Spiralia</taxon>
        <taxon>Gnathifera</taxon>
        <taxon>Rotifera</taxon>
        <taxon>Eurotatoria</taxon>
        <taxon>Monogononta</taxon>
        <taxon>Pseudotrocha</taxon>
        <taxon>Ploima</taxon>
        <taxon>Brachionidae</taxon>
        <taxon>Brachionus</taxon>
    </lineage>
</organism>
<proteinExistence type="predicted"/>
<keyword evidence="2" id="KW-1185">Reference proteome</keyword>
<dbReference type="Proteomes" id="UP000276133">
    <property type="component" value="Unassembled WGS sequence"/>
</dbReference>
<gene>
    <name evidence="1" type="ORF">BpHYR1_007086</name>
</gene>
<evidence type="ECO:0000313" key="1">
    <source>
        <dbReference type="EMBL" id="RMZ93901.1"/>
    </source>
</evidence>
<dbReference type="EMBL" id="REGN01013468">
    <property type="protein sequence ID" value="RMZ93901.1"/>
    <property type="molecule type" value="Genomic_DNA"/>
</dbReference>